<organism evidence="1 2">
    <name type="scientific">Thermofilum adornatum</name>
    <dbReference type="NCBI Taxonomy" id="1365176"/>
    <lineage>
        <taxon>Archaea</taxon>
        <taxon>Thermoproteota</taxon>
        <taxon>Thermoprotei</taxon>
        <taxon>Thermofilales</taxon>
        <taxon>Thermofilaceae</taxon>
        <taxon>Thermofilum</taxon>
    </lineage>
</organism>
<dbReference type="RefSeq" id="WP_020963239.1">
    <property type="nucleotide sequence ID" value="NC_022093.1"/>
</dbReference>
<reference evidence="1 2" key="1">
    <citation type="journal article" date="2013" name="Genome Announc.">
        <title>Complete Genomic Sequence of 'Thermofilum adornatus' Strain 1910bT, a Hyperthermophilic Anaerobic Organotrophic Crenarchaeon.</title>
        <authorList>
            <person name="Dominova I.N."/>
            <person name="Kublanov I.V."/>
            <person name="Podosokorskaya O.A."/>
            <person name="Derbikova K.S."/>
            <person name="Patrushev M.V."/>
            <person name="Toshchakov S.V."/>
        </authorList>
    </citation>
    <scope>NUCLEOTIDE SEQUENCE [LARGE SCALE GENOMIC DNA]</scope>
    <source>
        <strain evidence="2">1910b</strain>
    </source>
</reference>
<protein>
    <submittedName>
        <fullName evidence="1">Uncharacterized protein</fullName>
    </submittedName>
</protein>
<dbReference type="AlphaFoldDB" id="S6A5Z4"/>
<dbReference type="Proteomes" id="UP000015543">
    <property type="component" value="Chromosome"/>
</dbReference>
<dbReference type="KEGG" id="thb:N186_07970"/>
<sequence length="122" mass="13886">MNTDPERITKGLAPLIELLKILGKIIRQIAEYEESEGQSLDNALNELFKPENLAKLSKELPIEVFGSFMASMVRFSVLYSKLVNFGSLSPEEKKQIAVELEEIAASWEKFVQKLQEIKDKNE</sequence>
<dbReference type="PATRIC" id="fig|1365176.7.peg.1575"/>
<accession>S6A5Z4</accession>
<dbReference type="HOGENOM" id="CLU_2021630_0_0_2"/>
<evidence type="ECO:0000313" key="2">
    <source>
        <dbReference type="Proteomes" id="UP000015543"/>
    </source>
</evidence>
<evidence type="ECO:0000313" key="1">
    <source>
        <dbReference type="EMBL" id="AGT35932.1"/>
    </source>
</evidence>
<proteinExistence type="predicted"/>
<dbReference type="EMBL" id="CP006646">
    <property type="protein sequence ID" value="AGT35932.1"/>
    <property type="molecule type" value="Genomic_DNA"/>
</dbReference>
<keyword evidence="2" id="KW-1185">Reference proteome</keyword>
<name>S6A5Z4_9CREN</name>
<gene>
    <name evidence="1" type="ORF">N186_07970</name>
</gene>
<dbReference type="GeneID" id="16574238"/>